<organism evidence="9 10">
    <name type="scientific">Flavisphingopyxis soli</name>
    <dbReference type="NCBI Taxonomy" id="2601267"/>
    <lineage>
        <taxon>Bacteria</taxon>
        <taxon>Pseudomonadati</taxon>
        <taxon>Pseudomonadota</taxon>
        <taxon>Alphaproteobacteria</taxon>
        <taxon>Sphingomonadales</taxon>
        <taxon>Sphingopyxidaceae</taxon>
        <taxon>Flavisphingopyxis</taxon>
    </lineage>
</organism>
<protein>
    <recommendedName>
        <fullName evidence="6 7">6-phosphogluconolactonase</fullName>
        <shortName evidence="7">6PGL</shortName>
        <ecNumber evidence="5 7">3.1.1.31</ecNumber>
    </recommendedName>
</protein>
<dbReference type="OrthoDB" id="9810967at2"/>
<dbReference type="InterPro" id="IPR006148">
    <property type="entry name" value="Glc/Gal-6P_isomerase"/>
</dbReference>
<dbReference type="Gene3D" id="3.40.50.1360">
    <property type="match status" value="1"/>
</dbReference>
<accession>A0A5C6U719</accession>
<dbReference type="GO" id="GO:0017057">
    <property type="term" value="F:6-phosphogluconolactonase activity"/>
    <property type="evidence" value="ECO:0007669"/>
    <property type="project" value="UniProtKB-UniRule"/>
</dbReference>
<dbReference type="NCBIfam" id="TIGR01198">
    <property type="entry name" value="pgl"/>
    <property type="match status" value="1"/>
</dbReference>
<evidence type="ECO:0000256" key="5">
    <source>
        <dbReference type="ARBA" id="ARBA00013198"/>
    </source>
</evidence>
<dbReference type="CDD" id="cd01400">
    <property type="entry name" value="6PGL"/>
    <property type="match status" value="1"/>
</dbReference>
<evidence type="ECO:0000259" key="8">
    <source>
        <dbReference type="Pfam" id="PF01182"/>
    </source>
</evidence>
<evidence type="ECO:0000256" key="7">
    <source>
        <dbReference type="RuleBase" id="RU365095"/>
    </source>
</evidence>
<keyword evidence="7 9" id="KW-0378">Hydrolase</keyword>
<dbReference type="Proteomes" id="UP000321129">
    <property type="component" value="Unassembled WGS sequence"/>
</dbReference>
<comment type="function">
    <text evidence="2 7">Hydrolysis of 6-phosphogluconolactone to 6-phosphogluconate.</text>
</comment>
<evidence type="ECO:0000313" key="10">
    <source>
        <dbReference type="Proteomes" id="UP000321129"/>
    </source>
</evidence>
<comment type="catalytic activity">
    <reaction evidence="1 7">
        <text>6-phospho-D-glucono-1,5-lactone + H2O = 6-phospho-D-gluconate + H(+)</text>
        <dbReference type="Rhea" id="RHEA:12556"/>
        <dbReference type="ChEBI" id="CHEBI:15377"/>
        <dbReference type="ChEBI" id="CHEBI:15378"/>
        <dbReference type="ChEBI" id="CHEBI:57955"/>
        <dbReference type="ChEBI" id="CHEBI:58759"/>
        <dbReference type="EC" id="3.1.1.31"/>
    </reaction>
</comment>
<comment type="pathway">
    <text evidence="3 7">Carbohydrate degradation; pentose phosphate pathway; D-ribulose 5-phosphate from D-glucose 6-phosphate (oxidative stage): step 2/3.</text>
</comment>
<evidence type="ECO:0000256" key="2">
    <source>
        <dbReference type="ARBA" id="ARBA00002681"/>
    </source>
</evidence>
<dbReference type="AlphaFoldDB" id="A0A5C6U719"/>
<reference evidence="9 10" key="1">
    <citation type="submission" date="2019-08" db="EMBL/GenBank/DDBJ databases">
        <title>Sphingorhabdus soil sp. nov., isolated from arctic soil.</title>
        <authorList>
            <person name="Liu Y."/>
        </authorList>
    </citation>
    <scope>NUCLEOTIDE SEQUENCE [LARGE SCALE GENOMIC DNA]</scope>
    <source>
        <strain evidence="9 10">D-2Q-5-6</strain>
    </source>
</reference>
<dbReference type="RefSeq" id="WP_147122615.1">
    <property type="nucleotide sequence ID" value="NZ_VOPY01000002.1"/>
</dbReference>
<dbReference type="UniPathway" id="UPA00115">
    <property type="reaction ID" value="UER00409"/>
</dbReference>
<dbReference type="InterPro" id="IPR037171">
    <property type="entry name" value="NagB/RpiA_transferase-like"/>
</dbReference>
<evidence type="ECO:0000256" key="4">
    <source>
        <dbReference type="ARBA" id="ARBA00010662"/>
    </source>
</evidence>
<evidence type="ECO:0000313" key="9">
    <source>
        <dbReference type="EMBL" id="TXC68662.1"/>
    </source>
</evidence>
<evidence type="ECO:0000256" key="1">
    <source>
        <dbReference type="ARBA" id="ARBA00000832"/>
    </source>
</evidence>
<comment type="caution">
    <text evidence="9">The sequence shown here is derived from an EMBL/GenBank/DDBJ whole genome shotgun (WGS) entry which is preliminary data.</text>
</comment>
<feature type="domain" description="Glucosamine/galactosamine-6-phosphate isomerase" evidence="8">
    <location>
        <begin position="11"/>
        <end position="221"/>
    </location>
</feature>
<dbReference type="InterPro" id="IPR005900">
    <property type="entry name" value="6-phosphogluconolactonase_DevB"/>
</dbReference>
<dbReference type="GO" id="GO:0005975">
    <property type="term" value="P:carbohydrate metabolic process"/>
    <property type="evidence" value="ECO:0007669"/>
    <property type="project" value="UniProtKB-UniRule"/>
</dbReference>
<dbReference type="PANTHER" id="PTHR11054">
    <property type="entry name" value="6-PHOSPHOGLUCONOLACTONASE"/>
    <property type="match status" value="1"/>
</dbReference>
<dbReference type="InterPro" id="IPR039104">
    <property type="entry name" value="6PGL"/>
</dbReference>
<dbReference type="EC" id="3.1.1.31" evidence="5 7"/>
<dbReference type="GO" id="GO:0006098">
    <property type="term" value="P:pentose-phosphate shunt"/>
    <property type="evidence" value="ECO:0007669"/>
    <property type="project" value="UniProtKB-UniPathway"/>
</dbReference>
<gene>
    <name evidence="7 9" type="primary">pgl</name>
    <name evidence="9" type="ORF">FSZ31_06660</name>
</gene>
<keyword evidence="10" id="KW-1185">Reference proteome</keyword>
<evidence type="ECO:0000256" key="6">
    <source>
        <dbReference type="ARBA" id="ARBA00020337"/>
    </source>
</evidence>
<comment type="similarity">
    <text evidence="4 7">Belongs to the glucosamine/galactosamine-6-phosphate isomerase family. 6-phosphogluconolactonase subfamily.</text>
</comment>
<dbReference type="PANTHER" id="PTHR11054:SF0">
    <property type="entry name" value="6-PHOSPHOGLUCONOLACTONASE"/>
    <property type="match status" value="1"/>
</dbReference>
<dbReference type="Pfam" id="PF01182">
    <property type="entry name" value="Glucosamine_iso"/>
    <property type="match status" value="1"/>
</dbReference>
<proteinExistence type="inferred from homology"/>
<dbReference type="EMBL" id="VOPY01000002">
    <property type="protein sequence ID" value="TXC68662.1"/>
    <property type="molecule type" value="Genomic_DNA"/>
</dbReference>
<name>A0A5C6U719_9SPHN</name>
<sequence length="234" mass="24578">MTEIEWWDYDDAEEMAAAVAGDLRFVIQSALDARGDAIIALPGGSTPLPIYAALAESELAWKRVTIIPTDDRLVPMGDKLSNITAIAKAFMARGARVYPITSDAAEDYRAAGQAADARLRDLGWPLDLVLLGVGEDGHTASIFPGDDLAAATDAKSDARVVGVKPDPMPANAPVARVTLTLPAIAAARTLTIAVTGQAKRDLIEQAIEDGAKSPHPIGKVLAAATVPIDIHWAP</sequence>
<dbReference type="SUPFAM" id="SSF100950">
    <property type="entry name" value="NagB/RpiA/CoA transferase-like"/>
    <property type="match status" value="1"/>
</dbReference>
<evidence type="ECO:0000256" key="3">
    <source>
        <dbReference type="ARBA" id="ARBA00004961"/>
    </source>
</evidence>